<evidence type="ECO:0000313" key="3">
    <source>
        <dbReference type="Proteomes" id="UP000635384"/>
    </source>
</evidence>
<evidence type="ECO:0000313" key="2">
    <source>
        <dbReference type="EMBL" id="MBD2840775.1"/>
    </source>
</evidence>
<name>A0ABR8KKM1_9SPHN</name>
<proteinExistence type="predicted"/>
<reference evidence="2 3" key="1">
    <citation type="submission" date="2020-09" db="EMBL/GenBank/DDBJ databases">
        <authorList>
            <person name="Yoon J.-W."/>
        </authorList>
    </citation>
    <scope>NUCLEOTIDE SEQUENCE [LARGE SCALE GENOMIC DNA]</scope>
    <source>
        <strain evidence="2 3">KMU-140</strain>
    </source>
</reference>
<organism evidence="2 3">
    <name type="scientific">Erythrobacter rubeus</name>
    <dbReference type="NCBI Taxonomy" id="2760803"/>
    <lineage>
        <taxon>Bacteria</taxon>
        <taxon>Pseudomonadati</taxon>
        <taxon>Pseudomonadota</taxon>
        <taxon>Alphaproteobacteria</taxon>
        <taxon>Sphingomonadales</taxon>
        <taxon>Erythrobacteraceae</taxon>
        <taxon>Erythrobacter/Porphyrobacter group</taxon>
        <taxon>Erythrobacter</taxon>
    </lineage>
</organism>
<dbReference type="Proteomes" id="UP000635384">
    <property type="component" value="Unassembled WGS sequence"/>
</dbReference>
<protein>
    <recommendedName>
        <fullName evidence="1">DUF6471 domain-containing protein</fullName>
    </recommendedName>
</protein>
<feature type="domain" description="DUF6471" evidence="1">
    <location>
        <begin position="5"/>
        <end position="69"/>
    </location>
</feature>
<dbReference type="RefSeq" id="WP_190786379.1">
    <property type="nucleotide sequence ID" value="NZ_JACXLC010000001.1"/>
</dbReference>
<gene>
    <name evidence="2" type="ORF">IB285_00730</name>
</gene>
<sequence>MERDWNVYAKGVLQAEMARRGMKTPDLVKLLADVGVEDNPRNVANKIARGTFSAAFLFQCLAAMEVRNLHLGED</sequence>
<keyword evidence="3" id="KW-1185">Reference proteome</keyword>
<dbReference type="InterPro" id="IPR045526">
    <property type="entry name" value="DUF6471"/>
</dbReference>
<dbReference type="Pfam" id="PF20075">
    <property type="entry name" value="DUF6471"/>
    <property type="match status" value="1"/>
</dbReference>
<accession>A0ABR8KKM1</accession>
<dbReference type="EMBL" id="JACXLC010000001">
    <property type="protein sequence ID" value="MBD2840775.1"/>
    <property type="molecule type" value="Genomic_DNA"/>
</dbReference>
<comment type="caution">
    <text evidence="2">The sequence shown here is derived from an EMBL/GenBank/DDBJ whole genome shotgun (WGS) entry which is preliminary data.</text>
</comment>
<evidence type="ECO:0000259" key="1">
    <source>
        <dbReference type="Pfam" id="PF20075"/>
    </source>
</evidence>